<dbReference type="Gene3D" id="1.20.200.10">
    <property type="entry name" value="Fumarase/aspartase (Central domain)"/>
    <property type="match status" value="1"/>
</dbReference>
<dbReference type="InterPro" id="IPR009049">
    <property type="entry name" value="Argininosuccinate_lyase"/>
</dbReference>
<evidence type="ECO:0000313" key="7">
    <source>
        <dbReference type="EMBL" id="KGE88211.1"/>
    </source>
</evidence>
<dbReference type="STRING" id="1524460.IX84_10370"/>
<proteinExistence type="inferred from homology"/>
<evidence type="ECO:0000259" key="6">
    <source>
        <dbReference type="Pfam" id="PF00206"/>
    </source>
</evidence>
<dbReference type="Pfam" id="PF00206">
    <property type="entry name" value="Lyase_1"/>
    <property type="match status" value="1"/>
</dbReference>
<dbReference type="InterPro" id="IPR024083">
    <property type="entry name" value="Fumarase/histidase_N"/>
</dbReference>
<dbReference type="GO" id="GO:0005829">
    <property type="term" value="C:cytosol"/>
    <property type="evidence" value="ECO:0007669"/>
    <property type="project" value="TreeGrafter"/>
</dbReference>
<comment type="catalytic activity">
    <reaction evidence="1 5">
        <text>2-(N(omega)-L-arginino)succinate = fumarate + L-arginine</text>
        <dbReference type="Rhea" id="RHEA:24020"/>
        <dbReference type="ChEBI" id="CHEBI:29806"/>
        <dbReference type="ChEBI" id="CHEBI:32682"/>
        <dbReference type="ChEBI" id="CHEBI:57472"/>
        <dbReference type="EC" id="4.3.2.1"/>
    </reaction>
</comment>
<gene>
    <name evidence="5" type="primary">argH</name>
    <name evidence="7" type="ORF">IX84_10370</name>
</gene>
<dbReference type="InterPro" id="IPR022761">
    <property type="entry name" value="Fumarate_lyase_N"/>
</dbReference>
<dbReference type="InterPro" id="IPR000362">
    <property type="entry name" value="Fumarate_lyase_fam"/>
</dbReference>
<dbReference type="RefSeq" id="WP_044219530.1">
    <property type="nucleotide sequence ID" value="NZ_JBKAGJ010000007.1"/>
</dbReference>
<evidence type="ECO:0000256" key="1">
    <source>
        <dbReference type="ARBA" id="ARBA00000985"/>
    </source>
</evidence>
<dbReference type="OrthoDB" id="9769623at2"/>
<dbReference type="Proteomes" id="UP000029736">
    <property type="component" value="Unassembled WGS sequence"/>
</dbReference>
<comment type="pathway">
    <text evidence="2 5">Amino-acid biosynthesis; L-arginine biosynthesis; L-arginine from L-ornithine and carbamoyl phosphate: step 3/3.</text>
</comment>
<dbReference type="SUPFAM" id="SSF48557">
    <property type="entry name" value="L-aspartase-like"/>
    <property type="match status" value="1"/>
</dbReference>
<keyword evidence="5" id="KW-0963">Cytoplasm</keyword>
<dbReference type="PANTHER" id="PTHR43814:SF1">
    <property type="entry name" value="ARGININOSUCCINATE LYASE"/>
    <property type="match status" value="1"/>
</dbReference>
<keyword evidence="5 7" id="KW-0456">Lyase</keyword>
<dbReference type="CDD" id="cd01359">
    <property type="entry name" value="Argininosuccinate_lyase"/>
    <property type="match status" value="1"/>
</dbReference>
<keyword evidence="5" id="KW-0028">Amino-acid biosynthesis</keyword>
<evidence type="ECO:0000256" key="3">
    <source>
        <dbReference type="ARBA" id="ARBA00012338"/>
    </source>
</evidence>
<dbReference type="InterPro" id="IPR008948">
    <property type="entry name" value="L-Aspartase-like"/>
</dbReference>
<name>A0A098S7Y0_9BACT</name>
<dbReference type="PRINTS" id="PR00145">
    <property type="entry name" value="ARGSUCLYASE"/>
</dbReference>
<evidence type="ECO:0000256" key="5">
    <source>
        <dbReference type="HAMAP-Rule" id="MF_00006"/>
    </source>
</evidence>
<dbReference type="PROSITE" id="PS00163">
    <property type="entry name" value="FUMARATE_LYASES"/>
    <property type="match status" value="1"/>
</dbReference>
<dbReference type="UniPathway" id="UPA00068">
    <property type="reaction ID" value="UER00114"/>
</dbReference>
<dbReference type="GO" id="GO:0004056">
    <property type="term" value="F:argininosuccinate lyase activity"/>
    <property type="evidence" value="ECO:0007669"/>
    <property type="project" value="UniProtKB-UniRule"/>
</dbReference>
<dbReference type="PRINTS" id="PR00149">
    <property type="entry name" value="FUMRATELYASE"/>
</dbReference>
<dbReference type="InterPro" id="IPR020557">
    <property type="entry name" value="Fumarate_lyase_CS"/>
</dbReference>
<dbReference type="NCBIfam" id="TIGR00838">
    <property type="entry name" value="argH"/>
    <property type="match status" value="1"/>
</dbReference>
<dbReference type="HAMAP" id="MF_00006">
    <property type="entry name" value="Arg_succ_lyase"/>
    <property type="match status" value="1"/>
</dbReference>
<keyword evidence="4 5" id="KW-0055">Arginine biosynthesis</keyword>
<dbReference type="AlphaFoldDB" id="A0A098S7Y0"/>
<dbReference type="PANTHER" id="PTHR43814">
    <property type="entry name" value="ARGININOSUCCINATE LYASE"/>
    <property type="match status" value="1"/>
</dbReference>
<feature type="domain" description="Fumarate lyase N-terminal" evidence="6">
    <location>
        <begin position="25"/>
        <end position="297"/>
    </location>
</feature>
<protein>
    <recommendedName>
        <fullName evidence="3 5">Argininosuccinate lyase</fullName>
        <shortName evidence="5">ASAL</shortName>
        <ecNumber evidence="3 5">4.3.2.1</ecNumber>
    </recommendedName>
    <alternativeName>
        <fullName evidence="5">Arginosuccinase</fullName>
    </alternativeName>
</protein>
<dbReference type="EC" id="4.3.2.1" evidence="3 5"/>
<dbReference type="Gene3D" id="1.10.40.30">
    <property type="entry name" value="Fumarase/aspartase (C-terminal domain)"/>
    <property type="match status" value="1"/>
</dbReference>
<accession>A0A098S7Y0</accession>
<comment type="subcellular location">
    <subcellularLocation>
        <location evidence="5">Cytoplasm</location>
    </subcellularLocation>
</comment>
<evidence type="ECO:0000256" key="4">
    <source>
        <dbReference type="ARBA" id="ARBA00022571"/>
    </source>
</evidence>
<sequence>MKLWQKSYTLDQQIEAFTVGQDRELDAYLAPWDILGSLAHVQMLTKIGLITEEELAQLQAALRRLYKKATEEGMTVEAGMEDIHSQVEYLLTEELGDIGKKIHAGRSRNDQVLVDLRLYFRSEIEEVTQLMGELFQTLLQLAEQHKDILLPGYTHYQAAMPSSFGLWFSAYAESLVDDLRLWQGIYQTINHNPLGSAAGYGASFPLDRRMTTELLGFEDLSYNVVHAQMGRGKSEQQLSYGIAGTAATLGKLAADVVLYVSQNFAFLSFPDELTTGSSIMPHKKNPDVFELLRARCNSLQALPVQISQLTAGLPSGYHRDFQLLKEAIFPALQQLKQCLSILNYALPHARPAERLLEDERYRYLFSVEAVNQLVLEGKPFREAYQIVGGQIANGTFEPPREIRHTHEGSIGNLCLPEIRAKWERIAQGFPFEQVGEAIRQLLQKA</sequence>
<evidence type="ECO:0000313" key="8">
    <source>
        <dbReference type="Proteomes" id="UP000029736"/>
    </source>
</evidence>
<reference evidence="7 8" key="1">
    <citation type="journal article" date="2014" name="Int. J. Syst. Evol. Microbiol.">
        <title>Phaeodactylibacter xiamenensis gen. nov., sp. nov., a member of the family Saprospiraceae isolated from the marine alga Phaeodactylum tricornutum.</title>
        <authorList>
            <person name="Chen Z.Jr."/>
            <person name="Lei X."/>
            <person name="Lai Q."/>
            <person name="Li Y."/>
            <person name="Zhang B."/>
            <person name="Zhang J."/>
            <person name="Zhang H."/>
            <person name="Yang L."/>
            <person name="Zheng W."/>
            <person name="Tian Y."/>
            <person name="Yu Z."/>
            <person name="Xu H.Jr."/>
            <person name="Zheng T."/>
        </authorList>
    </citation>
    <scope>NUCLEOTIDE SEQUENCE [LARGE SCALE GENOMIC DNA]</scope>
    <source>
        <strain evidence="7 8">KD52</strain>
    </source>
</reference>
<comment type="caution">
    <text evidence="7">The sequence shown here is derived from an EMBL/GenBank/DDBJ whole genome shotgun (WGS) entry which is preliminary data.</text>
</comment>
<comment type="similarity">
    <text evidence="5">Belongs to the lyase 1 family. Argininosuccinate lyase subfamily.</text>
</comment>
<dbReference type="EMBL" id="JPOS01000020">
    <property type="protein sequence ID" value="KGE88211.1"/>
    <property type="molecule type" value="Genomic_DNA"/>
</dbReference>
<organism evidence="7 8">
    <name type="scientific">Phaeodactylibacter xiamenensis</name>
    <dbReference type="NCBI Taxonomy" id="1524460"/>
    <lineage>
        <taxon>Bacteria</taxon>
        <taxon>Pseudomonadati</taxon>
        <taxon>Bacteroidota</taxon>
        <taxon>Saprospiria</taxon>
        <taxon>Saprospirales</taxon>
        <taxon>Haliscomenobacteraceae</taxon>
        <taxon>Phaeodactylibacter</taxon>
    </lineage>
</organism>
<dbReference type="Gene3D" id="1.10.275.10">
    <property type="entry name" value="Fumarase/aspartase (N-terminal domain)"/>
    <property type="match status" value="1"/>
</dbReference>
<evidence type="ECO:0000256" key="2">
    <source>
        <dbReference type="ARBA" id="ARBA00004941"/>
    </source>
</evidence>
<keyword evidence="8" id="KW-1185">Reference proteome</keyword>
<dbReference type="GO" id="GO:0042450">
    <property type="term" value="P:L-arginine biosynthetic process via ornithine"/>
    <property type="evidence" value="ECO:0007669"/>
    <property type="project" value="UniProtKB-UniRule"/>
</dbReference>